<dbReference type="InterPro" id="IPR058922">
    <property type="entry name" value="WHD_DRP"/>
</dbReference>
<keyword evidence="9" id="KW-1185">Reference proteome</keyword>
<dbReference type="Proteomes" id="UP000501690">
    <property type="component" value="Linkage Group LG9"/>
</dbReference>
<reference evidence="8 9" key="1">
    <citation type="submission" date="2019-04" db="EMBL/GenBank/DDBJ databases">
        <title>An improved genome assembly and genetic linkage map for asparagus bean, Vigna unguiculata ssp. sesquipedialis.</title>
        <authorList>
            <person name="Xia Q."/>
            <person name="Zhang R."/>
            <person name="Dong Y."/>
        </authorList>
    </citation>
    <scope>NUCLEOTIDE SEQUENCE [LARGE SCALE GENOMIC DNA]</scope>
    <source>
        <tissue evidence="8">Leaf</tissue>
    </source>
</reference>
<dbReference type="PANTHER" id="PTHR36766:SF61">
    <property type="entry name" value="NB-ARC DOMAIN DISEASE RESISTANCE PROTEIN"/>
    <property type="match status" value="1"/>
</dbReference>
<evidence type="ECO:0000313" key="9">
    <source>
        <dbReference type="Proteomes" id="UP000501690"/>
    </source>
</evidence>
<keyword evidence="2" id="KW-0547">Nucleotide-binding</keyword>
<dbReference type="Gene3D" id="1.20.5.4130">
    <property type="match status" value="2"/>
</dbReference>
<dbReference type="Gene3D" id="3.80.10.10">
    <property type="entry name" value="Ribonuclease Inhibitor"/>
    <property type="match status" value="1"/>
</dbReference>
<proteinExistence type="predicted"/>
<gene>
    <name evidence="8" type="ORF">DEO72_LG9g255</name>
</gene>
<keyword evidence="3" id="KW-0611">Plant defense</keyword>
<dbReference type="InterPro" id="IPR038005">
    <property type="entry name" value="RX-like_CC"/>
</dbReference>
<accession>A0A4D6MX92</accession>
<evidence type="ECO:0000256" key="2">
    <source>
        <dbReference type="ARBA" id="ARBA00022741"/>
    </source>
</evidence>
<organism evidence="8 9">
    <name type="scientific">Vigna unguiculata</name>
    <name type="common">Cowpea</name>
    <dbReference type="NCBI Taxonomy" id="3917"/>
    <lineage>
        <taxon>Eukaryota</taxon>
        <taxon>Viridiplantae</taxon>
        <taxon>Streptophyta</taxon>
        <taxon>Embryophyta</taxon>
        <taxon>Tracheophyta</taxon>
        <taxon>Spermatophyta</taxon>
        <taxon>Magnoliopsida</taxon>
        <taxon>eudicotyledons</taxon>
        <taxon>Gunneridae</taxon>
        <taxon>Pentapetalae</taxon>
        <taxon>rosids</taxon>
        <taxon>fabids</taxon>
        <taxon>Fabales</taxon>
        <taxon>Fabaceae</taxon>
        <taxon>Papilionoideae</taxon>
        <taxon>50 kb inversion clade</taxon>
        <taxon>NPAAA clade</taxon>
        <taxon>indigoferoid/millettioid clade</taxon>
        <taxon>Phaseoleae</taxon>
        <taxon>Vigna</taxon>
    </lineage>
</organism>
<evidence type="ECO:0000259" key="7">
    <source>
        <dbReference type="Pfam" id="PF23598"/>
    </source>
</evidence>
<dbReference type="EMBL" id="CP039353">
    <property type="protein sequence ID" value="QCE05252.1"/>
    <property type="molecule type" value="Genomic_DNA"/>
</dbReference>
<feature type="domain" description="Disease resistance protein winged helix" evidence="6">
    <location>
        <begin position="182"/>
        <end position="248"/>
    </location>
</feature>
<dbReference type="CDD" id="cd14798">
    <property type="entry name" value="RX-CC_like"/>
    <property type="match status" value="1"/>
</dbReference>
<dbReference type="SUPFAM" id="SSF52058">
    <property type="entry name" value="L domain-like"/>
    <property type="match status" value="1"/>
</dbReference>
<evidence type="ECO:0000256" key="4">
    <source>
        <dbReference type="ARBA" id="ARBA00022840"/>
    </source>
</evidence>
<evidence type="ECO:0000259" key="5">
    <source>
        <dbReference type="Pfam" id="PF18052"/>
    </source>
</evidence>
<evidence type="ECO:0000259" key="6">
    <source>
        <dbReference type="Pfam" id="PF23559"/>
    </source>
</evidence>
<dbReference type="GO" id="GO:0005524">
    <property type="term" value="F:ATP binding"/>
    <property type="evidence" value="ECO:0007669"/>
    <property type="project" value="UniProtKB-KW"/>
</dbReference>
<keyword evidence="1" id="KW-0677">Repeat</keyword>
<evidence type="ECO:0000313" key="8">
    <source>
        <dbReference type="EMBL" id="QCE05252.1"/>
    </source>
</evidence>
<dbReference type="AlphaFoldDB" id="A0A4D6MX92"/>
<dbReference type="Pfam" id="PF23559">
    <property type="entry name" value="WHD_DRP"/>
    <property type="match status" value="1"/>
</dbReference>
<feature type="domain" description="Disease resistance R13L4/SHOC-2-like LRR" evidence="7">
    <location>
        <begin position="488"/>
        <end position="687"/>
    </location>
</feature>
<evidence type="ECO:0000256" key="3">
    <source>
        <dbReference type="ARBA" id="ARBA00022821"/>
    </source>
</evidence>
<evidence type="ECO:0000256" key="1">
    <source>
        <dbReference type="ARBA" id="ARBA00022737"/>
    </source>
</evidence>
<protein>
    <submittedName>
        <fullName evidence="8">Disease resistance protein RPM1</fullName>
    </submittedName>
</protein>
<dbReference type="PANTHER" id="PTHR36766">
    <property type="entry name" value="PLANT BROAD-SPECTRUM MILDEW RESISTANCE PROTEIN RPW8"/>
    <property type="match status" value="1"/>
</dbReference>
<feature type="domain" description="Disease resistance N-terminal" evidence="5">
    <location>
        <begin position="11"/>
        <end position="98"/>
    </location>
</feature>
<dbReference type="Pfam" id="PF23598">
    <property type="entry name" value="LRR_14"/>
    <property type="match status" value="1"/>
</dbReference>
<feature type="domain" description="Disease resistance N-terminal" evidence="5">
    <location>
        <begin position="254"/>
        <end position="337"/>
    </location>
</feature>
<sequence>MAQSLVFSFAESLLGKLATAAVQEASLALGVHRQLQQMKATTALIKAVLLDAEQKNPKSSALSEWLIQVKRVFSDAEDIVDDFECEALRKHVVNTYGSCSTKVRRFFSTSNPVVYRLRMAHHIQDINTRLAKLADQRIMFGLQIIHHDTRVVQLREMTHSHVNPSNVTGREDDKNEIVKLLDSEFTAVEVCVLWGALGFLPPPKQDESMTDIATLFLHELWTRSFLLDFVDLGGDCYFKLHDLVSDLAAFVGKGKLATVAVQEASLALGVRSELKEMKETMEIIRGVLLDAQQKTLQSTALSEWLKRVKRVFSDAEDIVGDFECEALRKHVVNTSGSHSMKVRRFFSSSNPVVYRLRMAHRIQDINTRLAKLADQRNMFGLQIINQDTRVVHEGESMSDVLNKVLCELRTRSFLSDDLDFGIDNVYQIHDLVSDLAVYIGKGEFERVNRRNPKISENAQHLVFEENSFYGEDLLPIGLRSVVFRDGGSNIDFLNALVSRCRYLRILDLRYSEYESLPHCIGKLKHLRFLCLAKNEKLKELPDSVCKLQNLKTLVLSGCIRLQKLPKGIKYLISLRHLAITTAQTDFSKEEIANFTSLENLSFTQCDNLESLFEEVQLSTLQTLTLIDCGNLKSVSLHAIRNLEALTIINCNKLESLSCQIPELKLKFKPKVGQDWHKISHIKQVDIDDSDDEEDLSE</sequence>
<keyword evidence="4" id="KW-0067">ATP-binding</keyword>
<dbReference type="Pfam" id="PF18052">
    <property type="entry name" value="Rx_N"/>
    <property type="match status" value="2"/>
</dbReference>
<dbReference type="InterPro" id="IPR041118">
    <property type="entry name" value="Rx_N"/>
</dbReference>
<dbReference type="GO" id="GO:0006952">
    <property type="term" value="P:defense response"/>
    <property type="evidence" value="ECO:0007669"/>
    <property type="project" value="UniProtKB-KW"/>
</dbReference>
<dbReference type="InterPro" id="IPR055414">
    <property type="entry name" value="LRR_R13L4/SHOC2-like"/>
</dbReference>
<name>A0A4D6MX92_VIGUN</name>
<dbReference type="InterPro" id="IPR032675">
    <property type="entry name" value="LRR_dom_sf"/>
</dbReference>